<evidence type="ECO:0000256" key="5">
    <source>
        <dbReference type="PIRSR" id="PIRSR001221-1"/>
    </source>
</evidence>
<gene>
    <name evidence="8" type="ORF">M409DRAFT_69376</name>
</gene>
<evidence type="ECO:0000313" key="9">
    <source>
        <dbReference type="Proteomes" id="UP000799537"/>
    </source>
</evidence>
<accession>A0A6A6C944</accession>
<evidence type="ECO:0000313" key="8">
    <source>
        <dbReference type="EMBL" id="KAF2162169.1"/>
    </source>
</evidence>
<dbReference type="InterPro" id="IPR023631">
    <property type="entry name" value="Amidase_dom"/>
</dbReference>
<keyword evidence="9" id="KW-1185">Reference proteome</keyword>
<evidence type="ECO:0000256" key="3">
    <source>
        <dbReference type="ARBA" id="ARBA00012922"/>
    </source>
</evidence>
<feature type="active site" description="Charge relay system" evidence="5">
    <location>
        <position position="132"/>
    </location>
</feature>
<dbReference type="PANTHER" id="PTHR46072">
    <property type="entry name" value="AMIDASE-RELATED-RELATED"/>
    <property type="match status" value="1"/>
</dbReference>
<evidence type="ECO:0000256" key="1">
    <source>
        <dbReference type="ARBA" id="ARBA00001311"/>
    </source>
</evidence>
<dbReference type="AlphaFoldDB" id="A0A6A6C944"/>
<dbReference type="Gene3D" id="3.90.1300.10">
    <property type="entry name" value="Amidase signature (AS) domain"/>
    <property type="match status" value="1"/>
</dbReference>
<comment type="similarity">
    <text evidence="2">Belongs to the amidase family.</text>
</comment>
<evidence type="ECO:0000256" key="6">
    <source>
        <dbReference type="PIRSR" id="PIRSR001221-2"/>
    </source>
</evidence>
<dbReference type="Pfam" id="PF01425">
    <property type="entry name" value="Amidase"/>
    <property type="match status" value="1"/>
</dbReference>
<dbReference type="OrthoDB" id="6428749at2759"/>
<dbReference type="InterPro" id="IPR020556">
    <property type="entry name" value="Amidase_CS"/>
</dbReference>
<keyword evidence="4" id="KW-0378">Hydrolase</keyword>
<feature type="binding site" evidence="6">
    <location>
        <position position="181"/>
    </location>
    <ligand>
        <name>substrate</name>
    </ligand>
</feature>
<dbReference type="Proteomes" id="UP000799537">
    <property type="component" value="Unassembled WGS sequence"/>
</dbReference>
<reference evidence="8" key="1">
    <citation type="journal article" date="2020" name="Stud. Mycol.">
        <title>101 Dothideomycetes genomes: a test case for predicting lifestyles and emergence of pathogens.</title>
        <authorList>
            <person name="Haridas S."/>
            <person name="Albert R."/>
            <person name="Binder M."/>
            <person name="Bloem J."/>
            <person name="Labutti K."/>
            <person name="Salamov A."/>
            <person name="Andreopoulos B."/>
            <person name="Baker S."/>
            <person name="Barry K."/>
            <person name="Bills G."/>
            <person name="Bluhm B."/>
            <person name="Cannon C."/>
            <person name="Castanera R."/>
            <person name="Culley D."/>
            <person name="Daum C."/>
            <person name="Ezra D."/>
            <person name="Gonzalez J."/>
            <person name="Henrissat B."/>
            <person name="Kuo A."/>
            <person name="Liang C."/>
            <person name="Lipzen A."/>
            <person name="Lutzoni F."/>
            <person name="Magnuson J."/>
            <person name="Mondo S."/>
            <person name="Nolan M."/>
            <person name="Ohm R."/>
            <person name="Pangilinan J."/>
            <person name="Park H.-J."/>
            <person name="Ramirez L."/>
            <person name="Alfaro M."/>
            <person name="Sun H."/>
            <person name="Tritt A."/>
            <person name="Yoshinaga Y."/>
            <person name="Zwiers L.-H."/>
            <person name="Turgeon B."/>
            <person name="Goodwin S."/>
            <person name="Spatafora J."/>
            <person name="Crous P."/>
            <person name="Grigoriev I."/>
        </authorList>
    </citation>
    <scope>NUCLEOTIDE SEQUENCE</scope>
    <source>
        <strain evidence="8">ATCC 36951</strain>
    </source>
</reference>
<dbReference type="InterPro" id="IPR036928">
    <property type="entry name" value="AS_sf"/>
</dbReference>
<proteinExistence type="inferred from homology"/>
<evidence type="ECO:0000256" key="4">
    <source>
        <dbReference type="ARBA" id="ARBA00022801"/>
    </source>
</evidence>
<dbReference type="PIRSF" id="PIRSF001221">
    <property type="entry name" value="Amidase_fungi"/>
    <property type="match status" value="1"/>
</dbReference>
<dbReference type="RefSeq" id="XP_033663058.1">
    <property type="nucleotide sequence ID" value="XM_033818263.1"/>
</dbReference>
<comment type="catalytic activity">
    <reaction evidence="1">
        <text>a monocarboxylic acid amide + H2O = a monocarboxylate + NH4(+)</text>
        <dbReference type="Rhea" id="RHEA:12020"/>
        <dbReference type="ChEBI" id="CHEBI:15377"/>
        <dbReference type="ChEBI" id="CHEBI:28938"/>
        <dbReference type="ChEBI" id="CHEBI:35757"/>
        <dbReference type="ChEBI" id="CHEBI:83628"/>
        <dbReference type="EC" id="3.5.1.4"/>
    </reaction>
</comment>
<dbReference type="GeneID" id="54571535"/>
<dbReference type="SUPFAM" id="SSF75304">
    <property type="entry name" value="Amidase signature (AS) enzymes"/>
    <property type="match status" value="1"/>
</dbReference>
<feature type="domain" description="Amidase" evidence="7">
    <location>
        <begin position="77"/>
        <end position="550"/>
    </location>
</feature>
<name>A0A6A6C944_ZASCE</name>
<dbReference type="PANTHER" id="PTHR46072:SF6">
    <property type="entry name" value="AMIDASE, PUTATIVE (AFU_ORTHOLOGUE AFUA_1G14530)-RELATED"/>
    <property type="match status" value="1"/>
</dbReference>
<dbReference type="GO" id="GO:0004040">
    <property type="term" value="F:amidase activity"/>
    <property type="evidence" value="ECO:0007669"/>
    <property type="project" value="UniProtKB-EC"/>
</dbReference>
<feature type="active site" description="Charge relay system" evidence="5">
    <location>
        <position position="207"/>
    </location>
</feature>
<feature type="active site" description="Acyl-ester intermediate" evidence="5">
    <location>
        <position position="231"/>
    </location>
</feature>
<evidence type="ECO:0000256" key="2">
    <source>
        <dbReference type="ARBA" id="ARBA00009199"/>
    </source>
</evidence>
<evidence type="ECO:0000259" key="7">
    <source>
        <dbReference type="Pfam" id="PF01425"/>
    </source>
</evidence>
<dbReference type="EC" id="3.5.1.4" evidence="3"/>
<feature type="binding site" evidence="6">
    <location>
        <position position="207"/>
    </location>
    <ligand>
        <name>substrate</name>
    </ligand>
</feature>
<feature type="binding site" evidence="6">
    <location>
        <begin position="228"/>
        <end position="231"/>
    </location>
    <ligand>
        <name>substrate</name>
    </ligand>
</feature>
<dbReference type="EMBL" id="ML993615">
    <property type="protein sequence ID" value="KAF2162169.1"/>
    <property type="molecule type" value="Genomic_DNA"/>
</dbReference>
<dbReference type="PROSITE" id="PS00571">
    <property type="entry name" value="AMIDASES"/>
    <property type="match status" value="1"/>
</dbReference>
<protein>
    <recommendedName>
        <fullName evidence="3">amidase</fullName>
        <ecNumber evidence="3">3.5.1.4</ecNumber>
    </recommendedName>
</protein>
<sequence length="574" mass="62170">MANSWQAIAARKQQERTSRIPREWLLKEPPFTYAPNAINIPRRCGLLTEHELSITENHDATSLLVELSKGTLTSEQVVTAFSKRAAIAQQVCNCLTEIFFEDAIARAKELDAYLKKNGRPIGPLHGLPISLKDGFKVRSYDASVGVAGLCFEPAATNSALVDLLLSLGAVLYCKTNIPLTMMALDSHNNVFGRTLNPAHHELTAGGSSGGEGALVAMRGSILGVGTDVGGSIRIPAACNNLYGVKPSHGRIPFAGQEGGQKPGSTKLGIEATAGPIATTTRDCAMFMRVIANGGPELFDPEVVAQGWDQLALLNTKQKPLRVGIARGDGHVKPLPPIAKLMDDVAQTLRAAPGQAIEVMDVDVSPILSRCLKTFNGIMSIDGANAWFDHMEVTGEPLSPWLQGRLTRRPQKSLDEVRGLQAARTELQTTFLNVWKESGGYWLTDASEAHIGDRTLDALICPVAPHPIPPIDRWNTANYTAAFNLLDLSTGVVPVRAFDSQDLQGDIPSDKPLNGWDKINRELWTKVDKNVYLGSPLSVQVVTPRLTERRLVEAMGVIDAALQPLRTSGRRESRL</sequence>
<organism evidence="8 9">
    <name type="scientific">Zasmidium cellare ATCC 36951</name>
    <dbReference type="NCBI Taxonomy" id="1080233"/>
    <lineage>
        <taxon>Eukaryota</taxon>
        <taxon>Fungi</taxon>
        <taxon>Dikarya</taxon>
        <taxon>Ascomycota</taxon>
        <taxon>Pezizomycotina</taxon>
        <taxon>Dothideomycetes</taxon>
        <taxon>Dothideomycetidae</taxon>
        <taxon>Mycosphaerellales</taxon>
        <taxon>Mycosphaerellaceae</taxon>
        <taxon>Zasmidium</taxon>
    </lineage>
</organism>